<keyword evidence="2" id="KW-0732">Signal</keyword>
<proteinExistence type="predicted"/>
<dbReference type="GO" id="GO:0016798">
    <property type="term" value="F:hydrolase activity, acting on glycosyl bonds"/>
    <property type="evidence" value="ECO:0007669"/>
    <property type="project" value="UniProtKB-KW"/>
</dbReference>
<dbReference type="PANTHER" id="PTHR38792">
    <property type="entry name" value="BNR/ASP-BOX REPEAT DOMAIN PROTEIN (AFU_ORTHOLOGUE AFUA_7G06430)-RELATED"/>
    <property type="match status" value="1"/>
</dbReference>
<keyword evidence="3" id="KW-0378">Hydrolase</keyword>
<dbReference type="SUPFAM" id="SSF50939">
    <property type="entry name" value="Sialidases"/>
    <property type="match status" value="1"/>
</dbReference>
<dbReference type="EC" id="3.2.1.-" evidence="3"/>
<dbReference type="PANTHER" id="PTHR38792:SF3">
    <property type="entry name" value="BNR_ASP-BOX REPEAT DOMAIN PROTEIN (AFU_ORTHOLOGUE AFUA_7G06430)-RELATED"/>
    <property type="match status" value="1"/>
</dbReference>
<reference evidence="4" key="1">
    <citation type="journal article" date="2019" name="Int. J. Syst. Evol. Microbiol.">
        <title>The Global Catalogue of Microorganisms (GCM) 10K type strain sequencing project: providing services to taxonomists for standard genome sequencing and annotation.</title>
        <authorList>
            <consortium name="The Broad Institute Genomics Platform"/>
            <consortium name="The Broad Institute Genome Sequencing Center for Infectious Disease"/>
            <person name="Wu L."/>
            <person name="Ma J."/>
        </authorList>
    </citation>
    <scope>NUCLEOTIDE SEQUENCE [LARGE SCALE GENOMIC DNA]</scope>
    <source>
        <strain evidence="4">TISTR 2466</strain>
    </source>
</reference>
<gene>
    <name evidence="3" type="ORF">ACFSUE_02590</name>
</gene>
<evidence type="ECO:0000256" key="1">
    <source>
        <dbReference type="SAM" id="MobiDB-lite"/>
    </source>
</evidence>
<feature type="region of interest" description="Disordered" evidence="1">
    <location>
        <begin position="282"/>
        <end position="302"/>
    </location>
</feature>
<comment type="caution">
    <text evidence="3">The sequence shown here is derived from an EMBL/GenBank/DDBJ whole genome shotgun (WGS) entry which is preliminary data.</text>
</comment>
<name>A0ABW5S0I0_9BACL</name>
<dbReference type="EMBL" id="JBHUMQ010000003">
    <property type="protein sequence ID" value="MFD2692534.1"/>
    <property type="molecule type" value="Genomic_DNA"/>
</dbReference>
<dbReference type="RefSeq" id="WP_253059774.1">
    <property type="nucleotide sequence ID" value="NZ_JAMXWM010000004.1"/>
</dbReference>
<evidence type="ECO:0000313" key="4">
    <source>
        <dbReference type="Proteomes" id="UP001597399"/>
    </source>
</evidence>
<dbReference type="InterPro" id="IPR036278">
    <property type="entry name" value="Sialidase_sf"/>
</dbReference>
<dbReference type="Gene3D" id="2.120.10.10">
    <property type="match status" value="1"/>
</dbReference>
<evidence type="ECO:0000313" key="3">
    <source>
        <dbReference type="EMBL" id="MFD2692534.1"/>
    </source>
</evidence>
<protein>
    <submittedName>
        <fullName evidence="3">Sialidase family protein</fullName>
        <ecNumber evidence="3">3.2.1.-</ecNumber>
    </submittedName>
</protein>
<sequence>MAKFLPITALLTVAVLFVGFTVSTEADAAKPSTMGPITVYSSQTPAGGYLNNKNYGVLSPRAVQLKHQANLSDNGKILLTFEQVIGNDVAKSGRHPTFPIYESDDNGATWKQIADVSETQHKDWGMMNCPQLYELPHRIGNMPKGTIVLAGISTPNDLSNTDLQLMKSQDVGKTWKFESSIATGGENPRNQMGYDPVWEPFLMVHHNKLIVYYSDERDNTVKGSQTIVHETTADGVNWSEPVVDVDFKGIPAKDAQRPGMPIVAQLRNGNFAMTYEHEGGNSFDRSELKVTSDPESPEKWNSNEYGNVVSPYRGSPYIVTLNDGRIAFNNAGSGDVYVFKDQEDLLTGITAAQTFKTQTGAAYNRQMVPLLNGMLLIVNGGGFGQNNSIRVETIDVGDKAERNFKKNRKHRSFLKIKKADHHGLTTSYQLTNGLLSNG</sequence>
<organism evidence="3 4">
    <name type="scientific">Sporolactobacillus shoreicorticis</name>
    <dbReference type="NCBI Taxonomy" id="1923877"/>
    <lineage>
        <taxon>Bacteria</taxon>
        <taxon>Bacillati</taxon>
        <taxon>Bacillota</taxon>
        <taxon>Bacilli</taxon>
        <taxon>Bacillales</taxon>
        <taxon>Sporolactobacillaceae</taxon>
        <taxon>Sporolactobacillus</taxon>
    </lineage>
</organism>
<evidence type="ECO:0000256" key="2">
    <source>
        <dbReference type="SAM" id="SignalP"/>
    </source>
</evidence>
<feature type="signal peptide" evidence="2">
    <location>
        <begin position="1"/>
        <end position="28"/>
    </location>
</feature>
<feature type="chain" id="PRO_5047030896" evidence="2">
    <location>
        <begin position="29"/>
        <end position="438"/>
    </location>
</feature>
<accession>A0ABW5S0I0</accession>
<keyword evidence="4" id="KW-1185">Reference proteome</keyword>
<feature type="compositionally biased region" description="Basic and acidic residues" evidence="1">
    <location>
        <begin position="282"/>
        <end position="298"/>
    </location>
</feature>
<dbReference type="CDD" id="cd15482">
    <property type="entry name" value="Sialidase_non-viral"/>
    <property type="match status" value="1"/>
</dbReference>
<dbReference type="Proteomes" id="UP001597399">
    <property type="component" value="Unassembled WGS sequence"/>
</dbReference>
<keyword evidence="3" id="KW-0326">Glycosidase</keyword>